<protein>
    <recommendedName>
        <fullName evidence="1">DUF6593 domain-containing protein</fullName>
    </recommendedName>
</protein>
<dbReference type="Proteomes" id="UP001437256">
    <property type="component" value="Unassembled WGS sequence"/>
</dbReference>
<feature type="domain" description="DUF6593" evidence="1">
    <location>
        <begin position="61"/>
        <end position="224"/>
    </location>
</feature>
<reference evidence="2 3" key="1">
    <citation type="submission" date="2024-05" db="EMBL/GenBank/DDBJ databases">
        <title>A draft genome resource for the thread blight pathogen Marasmius tenuissimus strain MS-2.</title>
        <authorList>
            <person name="Yulfo-Soto G.E."/>
            <person name="Baruah I.K."/>
            <person name="Amoako-Attah I."/>
            <person name="Bukari Y."/>
            <person name="Meinhardt L.W."/>
            <person name="Bailey B.A."/>
            <person name="Cohen S.P."/>
        </authorList>
    </citation>
    <scope>NUCLEOTIDE SEQUENCE [LARGE SCALE GENOMIC DNA]</scope>
    <source>
        <strain evidence="2 3">MS-2</strain>
    </source>
</reference>
<evidence type="ECO:0000259" key="1">
    <source>
        <dbReference type="Pfam" id="PF20236"/>
    </source>
</evidence>
<dbReference type="InterPro" id="IPR046528">
    <property type="entry name" value="DUF6593"/>
</dbReference>
<dbReference type="EMBL" id="JBBXMP010000004">
    <property type="protein sequence ID" value="KAL0071072.1"/>
    <property type="molecule type" value="Genomic_DNA"/>
</dbReference>
<comment type="caution">
    <text evidence="2">The sequence shown here is derived from an EMBL/GenBank/DDBJ whole genome shotgun (WGS) entry which is preliminary data.</text>
</comment>
<evidence type="ECO:0000313" key="3">
    <source>
        <dbReference type="Proteomes" id="UP001437256"/>
    </source>
</evidence>
<organism evidence="2 3">
    <name type="scientific">Marasmius tenuissimus</name>
    <dbReference type="NCBI Taxonomy" id="585030"/>
    <lineage>
        <taxon>Eukaryota</taxon>
        <taxon>Fungi</taxon>
        <taxon>Dikarya</taxon>
        <taxon>Basidiomycota</taxon>
        <taxon>Agaricomycotina</taxon>
        <taxon>Agaricomycetes</taxon>
        <taxon>Agaricomycetidae</taxon>
        <taxon>Agaricales</taxon>
        <taxon>Marasmiineae</taxon>
        <taxon>Marasmiaceae</taxon>
        <taxon>Marasmius</taxon>
    </lineage>
</organism>
<gene>
    <name evidence="2" type="ORF">AAF712_001630</name>
</gene>
<dbReference type="Pfam" id="PF20236">
    <property type="entry name" value="DUF6593"/>
    <property type="match status" value="1"/>
</dbReference>
<name>A0ABR3AAS7_9AGAR</name>
<accession>A0ABR3AAS7</accession>
<proteinExistence type="predicted"/>
<sequence>MPFTPDHTANTLIIRSVEYGDGSEFNDDGDSTNSLDIIPDHYVIRLWRKPAIETSSGGKKVIYINKSPSSSDRSVAFSTVEERNSFSVRKGDGAREMLRVEWEGTGLKAMERSSVTIENQTTTVRNFLRTSSTLLSSSQSRIFQGPDGLEYKWKVIYCGTNPAYPDYWYLELHTKDSKAPVATSARLARRDGHTHEESHPVYIAERGLRMTPWIIGTFALTEKLVAASS</sequence>
<evidence type="ECO:0000313" key="2">
    <source>
        <dbReference type="EMBL" id="KAL0071072.1"/>
    </source>
</evidence>
<keyword evidence="3" id="KW-1185">Reference proteome</keyword>